<dbReference type="Pfam" id="PF13735">
    <property type="entry name" value="tRNA_NucTran2_2"/>
    <property type="match status" value="1"/>
</dbReference>
<evidence type="ECO:0000256" key="6">
    <source>
        <dbReference type="ARBA" id="ARBA00022741"/>
    </source>
</evidence>
<dbReference type="SUPFAM" id="SSF81891">
    <property type="entry name" value="Poly A polymerase C-terminal region-like"/>
    <property type="match status" value="1"/>
</dbReference>
<feature type="domain" description="HD" evidence="13">
    <location>
        <begin position="259"/>
        <end position="341"/>
    </location>
</feature>
<keyword evidence="10 11" id="KW-0694">RNA-binding</keyword>
<gene>
    <name evidence="16" type="ORF">BIP78_0658</name>
</gene>
<evidence type="ECO:0000259" key="15">
    <source>
        <dbReference type="Pfam" id="PF13735"/>
    </source>
</evidence>
<evidence type="ECO:0000256" key="1">
    <source>
        <dbReference type="ARBA" id="ARBA00001946"/>
    </source>
</evidence>
<dbReference type="GO" id="GO:0046872">
    <property type="term" value="F:metal ion binding"/>
    <property type="evidence" value="ECO:0007669"/>
    <property type="project" value="UniProtKB-KW"/>
</dbReference>
<dbReference type="InterPro" id="IPR043519">
    <property type="entry name" value="NT_sf"/>
</dbReference>
<dbReference type="InterPro" id="IPR006674">
    <property type="entry name" value="HD_domain"/>
</dbReference>
<dbReference type="InterPro" id="IPR032810">
    <property type="entry name" value="CCA-adding_enz_C"/>
</dbReference>
<organism evidence="16 17">
    <name type="scientific">Bipolaricaulis sibiricus</name>
    <dbReference type="NCBI Taxonomy" id="2501609"/>
    <lineage>
        <taxon>Bacteria</taxon>
        <taxon>Candidatus Bipolaricaulota</taxon>
        <taxon>Candidatus Bipolaricaulia</taxon>
        <taxon>Candidatus Bipolaricaulales</taxon>
        <taxon>Candidatus Bipolaricaulaceae</taxon>
        <taxon>Candidatus Bipolaricaulis</taxon>
    </lineage>
</organism>
<dbReference type="GO" id="GO:0005524">
    <property type="term" value="F:ATP binding"/>
    <property type="evidence" value="ECO:0007669"/>
    <property type="project" value="UniProtKB-KW"/>
</dbReference>
<name>A0A410FTV7_BIPS1</name>
<dbReference type="InterPro" id="IPR002646">
    <property type="entry name" value="PolA_pol_head_dom"/>
</dbReference>
<evidence type="ECO:0000256" key="3">
    <source>
        <dbReference type="ARBA" id="ARBA00022694"/>
    </source>
</evidence>
<dbReference type="Pfam" id="PF01966">
    <property type="entry name" value="HD"/>
    <property type="match status" value="1"/>
</dbReference>
<dbReference type="GO" id="GO:0042245">
    <property type="term" value="P:RNA repair"/>
    <property type="evidence" value="ECO:0007669"/>
    <property type="project" value="UniProtKB-KW"/>
</dbReference>
<keyword evidence="6" id="KW-0547">Nucleotide-binding</keyword>
<keyword evidence="5" id="KW-0479">Metal-binding</keyword>
<keyword evidence="9" id="KW-0460">Magnesium</keyword>
<dbReference type="InterPro" id="IPR032828">
    <property type="entry name" value="PolyA_RNA-bd"/>
</dbReference>
<keyword evidence="8" id="KW-0067">ATP-binding</keyword>
<feature type="domain" description="tRNA nucleotidyltransferase/poly(A) polymerase RNA and SrmB- binding" evidence="14">
    <location>
        <begin position="181"/>
        <end position="242"/>
    </location>
</feature>
<dbReference type="GO" id="GO:0008033">
    <property type="term" value="P:tRNA processing"/>
    <property type="evidence" value="ECO:0007669"/>
    <property type="project" value="UniProtKB-KW"/>
</dbReference>
<dbReference type="SUPFAM" id="SSF81301">
    <property type="entry name" value="Nucleotidyltransferase"/>
    <property type="match status" value="1"/>
</dbReference>
<dbReference type="PANTHER" id="PTHR47545">
    <property type="entry name" value="MULTIFUNCTIONAL CCA PROTEIN"/>
    <property type="match status" value="1"/>
</dbReference>
<dbReference type="EMBL" id="CP034928">
    <property type="protein sequence ID" value="QAA76424.1"/>
    <property type="molecule type" value="Genomic_DNA"/>
</dbReference>
<keyword evidence="2 11" id="KW-0808">Transferase</keyword>
<evidence type="ECO:0000313" key="16">
    <source>
        <dbReference type="EMBL" id="QAA76424.1"/>
    </source>
</evidence>
<dbReference type="AlphaFoldDB" id="A0A410FTV7"/>
<keyword evidence="3" id="KW-0819">tRNA processing</keyword>
<accession>A0A410FTV7</accession>
<reference evidence="17" key="1">
    <citation type="submission" date="2018-12" db="EMBL/GenBank/DDBJ databases">
        <title>Complete genome sequence of an uncultured bacterium of the candidate phylum Bipolaricaulota.</title>
        <authorList>
            <person name="Kadnikov V.V."/>
            <person name="Mardanov A.V."/>
            <person name="Beletsky A.V."/>
            <person name="Frank Y.A."/>
            <person name="Karnachuk O.V."/>
            <person name="Ravin N.V."/>
        </authorList>
    </citation>
    <scope>NUCLEOTIDE SEQUENCE [LARGE SCALE GENOMIC DNA]</scope>
</reference>
<sequence length="472" mass="51680">MESLLAGHPFAAEILRRLVNGGHQAVLVGGVVRDALVATLHGELPSHQDVDIATSATPSEVARLFSDWRVINVGQNFGVVVLVPPQGRQQYEVATFRTEAGYSDGRRPDSVRWGTLEQDVQRRDFTVNGLVVTADGEVIDLVGGVADLESGVVRAIGDPSRRFAEDQLRMLRAVRFACQLGFAVEEKTAHAIQAQAARITTVSWERIRDELLRILATPRSAQGVRLLDELGLLEHVLPEIAALRGVPQPVEYHPEGDVLVHTVAALQVADGLWDDPRLKLAVLFHDTGKPRALARSGGSNMGGHCGIGAEIAVQALNRLRLPKRDVEWIAHLVREHMRVARLPEMGVGKQVRLLGAEEDEGQPRAELSRRFPLFADLLRVVICDAEASAHRARAWLPLVARAVGLLVHLRRIHGIRRARELLTGDDLVALGLPPGPRLGQVLEQVHERILAGEITTRDEALAHAARLARGQR</sequence>
<evidence type="ECO:0000259" key="12">
    <source>
        <dbReference type="Pfam" id="PF01743"/>
    </source>
</evidence>
<evidence type="ECO:0000256" key="5">
    <source>
        <dbReference type="ARBA" id="ARBA00022723"/>
    </source>
</evidence>
<dbReference type="Pfam" id="PF12627">
    <property type="entry name" value="PolyA_pol_RNAbd"/>
    <property type="match status" value="1"/>
</dbReference>
<dbReference type="Pfam" id="PF01743">
    <property type="entry name" value="PolyA_pol"/>
    <property type="match status" value="1"/>
</dbReference>
<evidence type="ECO:0000256" key="9">
    <source>
        <dbReference type="ARBA" id="ARBA00022842"/>
    </source>
</evidence>
<proteinExistence type="inferred from homology"/>
<evidence type="ECO:0000259" key="14">
    <source>
        <dbReference type="Pfam" id="PF12627"/>
    </source>
</evidence>
<dbReference type="PANTHER" id="PTHR47545:SF1">
    <property type="entry name" value="MULTIFUNCTIONAL CCA PROTEIN"/>
    <property type="match status" value="1"/>
</dbReference>
<keyword evidence="7" id="KW-0692">RNA repair</keyword>
<evidence type="ECO:0000256" key="8">
    <source>
        <dbReference type="ARBA" id="ARBA00022840"/>
    </source>
</evidence>
<evidence type="ECO:0000259" key="13">
    <source>
        <dbReference type="Pfam" id="PF01966"/>
    </source>
</evidence>
<evidence type="ECO:0000313" key="17">
    <source>
        <dbReference type="Proteomes" id="UP000287233"/>
    </source>
</evidence>
<dbReference type="Gene3D" id="1.10.3090.10">
    <property type="entry name" value="cca-adding enzyme, domain 2"/>
    <property type="match status" value="2"/>
</dbReference>
<feature type="domain" description="CCA-adding enzyme C-terminal" evidence="15">
    <location>
        <begin position="415"/>
        <end position="464"/>
    </location>
</feature>
<dbReference type="KEGG" id="bih:BIP78_0658"/>
<dbReference type="GO" id="GO:0003723">
    <property type="term" value="F:RNA binding"/>
    <property type="evidence" value="ECO:0007669"/>
    <property type="project" value="UniProtKB-KW"/>
</dbReference>
<comment type="cofactor">
    <cofactor evidence="1">
        <name>Mg(2+)</name>
        <dbReference type="ChEBI" id="CHEBI:18420"/>
    </cofactor>
</comment>
<keyword evidence="4" id="KW-0548">Nucleotidyltransferase</keyword>
<dbReference type="InterPro" id="IPR050124">
    <property type="entry name" value="tRNA_CCA-adding_enzyme"/>
</dbReference>
<protein>
    <submittedName>
        <fullName evidence="16">CCA tRNA nucleotidyltransferase</fullName>
    </submittedName>
</protein>
<evidence type="ECO:0000256" key="4">
    <source>
        <dbReference type="ARBA" id="ARBA00022695"/>
    </source>
</evidence>
<feature type="domain" description="Poly A polymerase head" evidence="12">
    <location>
        <begin position="26"/>
        <end position="154"/>
    </location>
</feature>
<dbReference type="GO" id="GO:0016779">
    <property type="term" value="F:nucleotidyltransferase activity"/>
    <property type="evidence" value="ECO:0007669"/>
    <property type="project" value="UniProtKB-KW"/>
</dbReference>
<dbReference type="CDD" id="cd05398">
    <property type="entry name" value="NT_ClassII-CCAase"/>
    <property type="match status" value="1"/>
</dbReference>
<evidence type="ECO:0000256" key="2">
    <source>
        <dbReference type="ARBA" id="ARBA00022679"/>
    </source>
</evidence>
<comment type="similarity">
    <text evidence="11">Belongs to the tRNA nucleotidyltransferase/poly(A) polymerase family.</text>
</comment>
<dbReference type="Proteomes" id="UP000287233">
    <property type="component" value="Chromosome"/>
</dbReference>
<dbReference type="Gene3D" id="3.30.460.10">
    <property type="entry name" value="Beta Polymerase, domain 2"/>
    <property type="match status" value="1"/>
</dbReference>
<evidence type="ECO:0000256" key="10">
    <source>
        <dbReference type="ARBA" id="ARBA00022884"/>
    </source>
</evidence>
<evidence type="ECO:0000256" key="11">
    <source>
        <dbReference type="RuleBase" id="RU003953"/>
    </source>
</evidence>
<evidence type="ECO:0000256" key="7">
    <source>
        <dbReference type="ARBA" id="ARBA00022800"/>
    </source>
</evidence>